<evidence type="ECO:0000256" key="1">
    <source>
        <dbReference type="ARBA" id="ARBA00022908"/>
    </source>
</evidence>
<dbReference type="InterPro" id="IPR006119">
    <property type="entry name" value="Resolv_N"/>
</dbReference>
<dbReference type="PANTHER" id="PTHR30461:SF19">
    <property type="entry name" value="SITE-SPECIFIC RECOMBINASE RESOLVASE FAMILY"/>
    <property type="match status" value="1"/>
</dbReference>
<dbReference type="HOGENOM" id="CLU_010686_3_1_6"/>
<keyword evidence="3" id="KW-0233">DNA recombination</keyword>
<keyword evidence="8" id="KW-1185">Reference proteome</keyword>
<dbReference type="EMBL" id="AEVG01000159">
    <property type="protein sequence ID" value="EFX90520.1"/>
    <property type="molecule type" value="Genomic_DNA"/>
</dbReference>
<dbReference type="Pfam" id="PF04218">
    <property type="entry name" value="CENP-B_N"/>
    <property type="match status" value="1"/>
</dbReference>
<feature type="active site" description="O-(5'-phospho-DNA)-serine intermediate" evidence="4 5">
    <location>
        <position position="10"/>
    </location>
</feature>
<dbReference type="InterPro" id="IPR007889">
    <property type="entry name" value="HTH_Psq"/>
</dbReference>
<dbReference type="SMART" id="SM00857">
    <property type="entry name" value="Resolvase"/>
    <property type="match status" value="1"/>
</dbReference>
<dbReference type="GO" id="GO:0015074">
    <property type="term" value="P:DNA integration"/>
    <property type="evidence" value="ECO:0007669"/>
    <property type="project" value="UniProtKB-KW"/>
</dbReference>
<sequence>MKVYGYVRVSTNQQDTEKQWNTVLNYANDVLRSPIDKIEDTASGKIEWRKRSLGNVVEQAQSGDVIVVSEISRLERSTLGVLDFLKVTAEKDIAVHIVQQGLVFKGQNDITSKIMATVLGMVAEIEREFISQRTRNALAKIKADGKQLGRPKGEAKKHRLDGFKNDIFKMIKQGVAKRSIARMYNVAPSTLYDFIHREERKAMKKQLKIEIEE</sequence>
<dbReference type="PROSITE" id="PS51736">
    <property type="entry name" value="RECOMBINASES_3"/>
    <property type="match status" value="1"/>
</dbReference>
<dbReference type="InterPro" id="IPR006118">
    <property type="entry name" value="Recombinase_CS"/>
</dbReference>
<evidence type="ECO:0000256" key="3">
    <source>
        <dbReference type="ARBA" id="ARBA00023172"/>
    </source>
</evidence>
<gene>
    <name evidence="7" type="ORF">HMPREF0027_2428</name>
</gene>
<dbReference type="GO" id="GO:0000150">
    <property type="term" value="F:DNA strand exchange activity"/>
    <property type="evidence" value="ECO:0007669"/>
    <property type="project" value="InterPro"/>
</dbReference>
<dbReference type="Pfam" id="PF00239">
    <property type="entry name" value="Resolvase"/>
    <property type="match status" value="1"/>
</dbReference>
<evidence type="ECO:0000313" key="8">
    <source>
        <dbReference type="Proteomes" id="UP000005467"/>
    </source>
</evidence>
<dbReference type="GO" id="GO:0003677">
    <property type="term" value="F:DNA binding"/>
    <property type="evidence" value="ECO:0007669"/>
    <property type="project" value="UniProtKB-KW"/>
</dbReference>
<evidence type="ECO:0000313" key="7">
    <source>
        <dbReference type="EMBL" id="EFX90520.1"/>
    </source>
</evidence>
<keyword evidence="2" id="KW-0238">DNA-binding</keyword>
<dbReference type="Proteomes" id="UP000005467">
    <property type="component" value="Unassembled WGS sequence"/>
</dbReference>
<protein>
    <submittedName>
        <fullName evidence="7">Resolvase, N-terminal domain protein</fullName>
    </submittedName>
</protein>
<name>E8KKR1_9PAST</name>
<organism evidence="7 8">
    <name type="scientific">Actinobacillus ureae ATCC 25976</name>
    <dbReference type="NCBI Taxonomy" id="887324"/>
    <lineage>
        <taxon>Bacteria</taxon>
        <taxon>Pseudomonadati</taxon>
        <taxon>Pseudomonadota</taxon>
        <taxon>Gammaproteobacteria</taxon>
        <taxon>Pasteurellales</taxon>
        <taxon>Pasteurellaceae</taxon>
        <taxon>Actinobacillus</taxon>
    </lineage>
</organism>
<comment type="caution">
    <text evidence="7">The sequence shown here is derived from an EMBL/GenBank/DDBJ whole genome shotgun (WGS) entry which is preliminary data.</text>
</comment>
<feature type="domain" description="Resolvase/invertase-type recombinase catalytic" evidence="6">
    <location>
        <begin position="2"/>
        <end position="145"/>
    </location>
</feature>
<dbReference type="RefSeq" id="WP_005625343.1">
    <property type="nucleotide sequence ID" value="NZ_GL831086.1"/>
</dbReference>
<evidence type="ECO:0000256" key="4">
    <source>
        <dbReference type="PIRSR" id="PIRSR606118-50"/>
    </source>
</evidence>
<evidence type="ECO:0000256" key="2">
    <source>
        <dbReference type="ARBA" id="ARBA00023125"/>
    </source>
</evidence>
<dbReference type="InterPro" id="IPR050639">
    <property type="entry name" value="SSR_resolvase"/>
</dbReference>
<dbReference type="AlphaFoldDB" id="E8KKR1"/>
<dbReference type="PROSITE" id="PS00397">
    <property type="entry name" value="RECOMBINASES_1"/>
    <property type="match status" value="1"/>
</dbReference>
<evidence type="ECO:0000259" key="6">
    <source>
        <dbReference type="PROSITE" id="PS51736"/>
    </source>
</evidence>
<dbReference type="SUPFAM" id="SSF53041">
    <property type="entry name" value="Resolvase-like"/>
    <property type="match status" value="1"/>
</dbReference>
<evidence type="ECO:0000256" key="5">
    <source>
        <dbReference type="PROSITE-ProRule" id="PRU10137"/>
    </source>
</evidence>
<dbReference type="Gene3D" id="3.40.50.1390">
    <property type="entry name" value="Resolvase, N-terminal catalytic domain"/>
    <property type="match status" value="1"/>
</dbReference>
<dbReference type="InterPro" id="IPR036162">
    <property type="entry name" value="Resolvase-like_N_sf"/>
</dbReference>
<keyword evidence="1" id="KW-0229">DNA integration</keyword>
<proteinExistence type="predicted"/>
<dbReference type="CDD" id="cd03768">
    <property type="entry name" value="SR_ResInv"/>
    <property type="match status" value="1"/>
</dbReference>
<accession>E8KKR1</accession>
<dbReference type="PANTHER" id="PTHR30461">
    <property type="entry name" value="DNA-INVERTASE FROM LAMBDOID PROPHAGE"/>
    <property type="match status" value="1"/>
</dbReference>
<reference evidence="7 8" key="1">
    <citation type="submission" date="2011-01" db="EMBL/GenBank/DDBJ databases">
        <authorList>
            <person name="Muzny D."/>
            <person name="Qin X."/>
            <person name="Deng J."/>
            <person name="Jiang H."/>
            <person name="Liu Y."/>
            <person name="Qu J."/>
            <person name="Song X.-Z."/>
            <person name="Zhang L."/>
            <person name="Thornton R."/>
            <person name="Coyle M."/>
            <person name="Francisco L."/>
            <person name="Jackson L."/>
            <person name="Javaid M."/>
            <person name="Korchina V."/>
            <person name="Kovar C."/>
            <person name="Mata R."/>
            <person name="Mathew T."/>
            <person name="Ngo R."/>
            <person name="Nguyen L."/>
            <person name="Nguyen N."/>
            <person name="Okwuonu G."/>
            <person name="Ongeri F."/>
            <person name="Pham C."/>
            <person name="Simmons D."/>
            <person name="Wilczek-Boney K."/>
            <person name="Hale W."/>
            <person name="Jakkamsetti A."/>
            <person name="Pham P."/>
            <person name="Ruth R."/>
            <person name="San Lucas F."/>
            <person name="Warren J."/>
            <person name="Zhang J."/>
            <person name="Zhao Z."/>
            <person name="Zhou C."/>
            <person name="Zhu D."/>
            <person name="Lee S."/>
            <person name="Bess C."/>
            <person name="Blankenburg K."/>
            <person name="Forbes L."/>
            <person name="Fu Q."/>
            <person name="Gubbala S."/>
            <person name="Hirani K."/>
            <person name="Jayaseelan J.C."/>
            <person name="Lara F."/>
            <person name="Munidasa M."/>
            <person name="Palculict T."/>
            <person name="Patil S."/>
            <person name="Pu L.-L."/>
            <person name="Saada N."/>
            <person name="Tang L."/>
            <person name="Weissenberger G."/>
            <person name="Zhu Y."/>
            <person name="Hemphill L."/>
            <person name="Shang Y."/>
            <person name="Youmans B."/>
            <person name="Ayvaz T."/>
            <person name="Ross M."/>
            <person name="Santibanez J."/>
            <person name="Aqrawi P."/>
            <person name="Gross S."/>
            <person name="Joshi V."/>
            <person name="Fowler G."/>
            <person name="Nazareth L."/>
            <person name="Reid J."/>
            <person name="Worley K."/>
            <person name="Petrosino J."/>
            <person name="Highlander S."/>
            <person name="Gibbs R."/>
        </authorList>
    </citation>
    <scope>NUCLEOTIDE SEQUENCE [LARGE SCALE GENOMIC DNA]</scope>
    <source>
        <strain evidence="7 8">ATCC 25976</strain>
    </source>
</reference>